<gene>
    <name evidence="1" type="ORF">PHATRDRAFT_42786</name>
</gene>
<dbReference type="Proteomes" id="UP000000759">
    <property type="component" value="Chromosome 1"/>
</dbReference>
<dbReference type="eggNOG" id="ENOG502S0J1">
    <property type="taxonomic scope" value="Eukaryota"/>
</dbReference>
<dbReference type="OMA" id="HENKGFE"/>
<name>B7FPJ1_PHATC</name>
<sequence length="418" mass="45890">MTTGASEASSLLPTNVATAFSTETMEPPPQSPSRFSFAKIAGFCLLAAGAVGVGYSAWLLDVKENTESSLAGTPIESSEAHTIVELEGKSHGKSKEKNQLSTCEDGMYSKRTLKMAYELPFHSLFKDTKGQKKFEASSVTVKDGFAYAICDSSWSISKFGDELQPFGEKNVQIGDPSREEEDSGYEALFIDNDIFYVVRESIQSTDKTYHAIIEELSLGEEAYEVVEQCPAEFEFEGDSKGFEGAIAVHDLNGTLTVLGLCEGNYCSESKKDDKGHGMVVAMQKGVSDDGSCEWKTVTTISIPKTAFFADYSAMTMDKKGKVAISSQEESQLWVGKLLGQNDAGLWDILNIAFDPDHKDKLFDFPKNDQCATVYCNIEGVHWIGDDMILAVSDKMKSKGKQDFRCFDKDQSVHVFVLP</sequence>
<evidence type="ECO:0008006" key="3">
    <source>
        <dbReference type="Google" id="ProtNLM"/>
    </source>
</evidence>
<evidence type="ECO:0000313" key="1">
    <source>
        <dbReference type="EMBL" id="EEC51683.1"/>
    </source>
</evidence>
<proteinExistence type="predicted"/>
<dbReference type="PaxDb" id="2850-Phatr42786"/>
<dbReference type="GeneID" id="7196153"/>
<dbReference type="HOGENOM" id="CLU_053073_0_0_1"/>
<dbReference type="RefSeq" id="XP_002177220.1">
    <property type="nucleotide sequence ID" value="XM_002177184.1"/>
</dbReference>
<organism evidence="1 2">
    <name type="scientific">Phaeodactylum tricornutum (strain CCAP 1055/1)</name>
    <dbReference type="NCBI Taxonomy" id="556484"/>
    <lineage>
        <taxon>Eukaryota</taxon>
        <taxon>Sar</taxon>
        <taxon>Stramenopiles</taxon>
        <taxon>Ochrophyta</taxon>
        <taxon>Bacillariophyta</taxon>
        <taxon>Bacillariophyceae</taxon>
        <taxon>Bacillariophycidae</taxon>
        <taxon>Naviculales</taxon>
        <taxon>Phaeodactylaceae</taxon>
        <taxon>Phaeodactylum</taxon>
    </lineage>
</organism>
<dbReference type="OrthoDB" id="340166at2759"/>
<dbReference type="EMBL" id="CM000605">
    <property type="protein sequence ID" value="EEC51683.1"/>
    <property type="molecule type" value="Genomic_DNA"/>
</dbReference>
<dbReference type="KEGG" id="pti:PHATRDRAFT_42786"/>
<accession>B7FPJ1</accession>
<keyword evidence="2" id="KW-1185">Reference proteome</keyword>
<reference evidence="2" key="2">
    <citation type="submission" date="2008-08" db="EMBL/GenBank/DDBJ databases">
        <authorList>
            <consortium name="Diatom Consortium"/>
            <person name="Grigoriev I."/>
            <person name="Grimwood J."/>
            <person name="Kuo A."/>
            <person name="Otillar R.P."/>
            <person name="Salamov A."/>
            <person name="Detter J.C."/>
            <person name="Lindquist E."/>
            <person name="Shapiro H."/>
            <person name="Lucas S."/>
            <person name="Glavina del Rio T."/>
            <person name="Pitluck S."/>
            <person name="Rokhsar D."/>
            <person name="Bowler C."/>
        </authorList>
    </citation>
    <scope>GENOME REANNOTATION</scope>
    <source>
        <strain evidence="2">CCAP 1055/1</strain>
    </source>
</reference>
<evidence type="ECO:0000313" key="2">
    <source>
        <dbReference type="Proteomes" id="UP000000759"/>
    </source>
</evidence>
<dbReference type="InParanoid" id="B7FPJ1"/>
<protein>
    <recommendedName>
        <fullName evidence="3">Phytase-like domain-containing protein</fullName>
    </recommendedName>
</protein>
<dbReference type="AlphaFoldDB" id="B7FPJ1"/>
<reference evidence="1 2" key="1">
    <citation type="journal article" date="2008" name="Nature">
        <title>The Phaeodactylum genome reveals the evolutionary history of diatom genomes.</title>
        <authorList>
            <person name="Bowler C."/>
            <person name="Allen A.E."/>
            <person name="Badger J.H."/>
            <person name="Grimwood J."/>
            <person name="Jabbari K."/>
            <person name="Kuo A."/>
            <person name="Maheswari U."/>
            <person name="Martens C."/>
            <person name="Maumus F."/>
            <person name="Otillar R.P."/>
            <person name="Rayko E."/>
            <person name="Salamov A."/>
            <person name="Vandepoele K."/>
            <person name="Beszteri B."/>
            <person name="Gruber A."/>
            <person name="Heijde M."/>
            <person name="Katinka M."/>
            <person name="Mock T."/>
            <person name="Valentin K."/>
            <person name="Verret F."/>
            <person name="Berges J.A."/>
            <person name="Brownlee C."/>
            <person name="Cadoret J.P."/>
            <person name="Chiovitti A."/>
            <person name="Choi C.J."/>
            <person name="Coesel S."/>
            <person name="De Martino A."/>
            <person name="Detter J.C."/>
            <person name="Durkin C."/>
            <person name="Falciatore A."/>
            <person name="Fournet J."/>
            <person name="Haruta M."/>
            <person name="Huysman M.J."/>
            <person name="Jenkins B.D."/>
            <person name="Jiroutova K."/>
            <person name="Jorgensen R.E."/>
            <person name="Joubert Y."/>
            <person name="Kaplan A."/>
            <person name="Kroger N."/>
            <person name="Kroth P.G."/>
            <person name="La Roche J."/>
            <person name="Lindquist E."/>
            <person name="Lommer M."/>
            <person name="Martin-Jezequel V."/>
            <person name="Lopez P.J."/>
            <person name="Lucas S."/>
            <person name="Mangogna M."/>
            <person name="McGinnis K."/>
            <person name="Medlin L.K."/>
            <person name="Montsant A."/>
            <person name="Oudot-Le Secq M.P."/>
            <person name="Napoli C."/>
            <person name="Obornik M."/>
            <person name="Parker M.S."/>
            <person name="Petit J.L."/>
            <person name="Porcel B.M."/>
            <person name="Poulsen N."/>
            <person name="Robison M."/>
            <person name="Rychlewski L."/>
            <person name="Rynearson T.A."/>
            <person name="Schmutz J."/>
            <person name="Shapiro H."/>
            <person name="Siaut M."/>
            <person name="Stanley M."/>
            <person name="Sussman M.R."/>
            <person name="Taylor A.R."/>
            <person name="Vardi A."/>
            <person name="von Dassow P."/>
            <person name="Vyverman W."/>
            <person name="Willis A."/>
            <person name="Wyrwicz L.S."/>
            <person name="Rokhsar D.S."/>
            <person name="Weissenbach J."/>
            <person name="Armbrust E.V."/>
            <person name="Green B.R."/>
            <person name="Van de Peer Y."/>
            <person name="Grigoriev I.V."/>
        </authorList>
    </citation>
    <scope>NUCLEOTIDE SEQUENCE [LARGE SCALE GENOMIC DNA]</scope>
    <source>
        <strain evidence="1 2">CCAP 1055/1</strain>
    </source>
</reference>